<sequence>MEKRPAILDNWDEIQHDPVSMPPSDFTGMKKSEVVEAIVEWFFENFEDPAETTPYESAEGGYQYIWGGPYDAREIIESVFEDTASKAAVEDAVNQIQRGGFDWVPNSNRLQPPDEDDLEHEFTASELHSEMLNQISQFEDAISQIPPATPGIGHNNPPEEIDPLVEQVDLQDIMNSVAVLKAQPVEPEDGGKAATAAITRLKEWAVKLGGYVTKQADNFITEAVKEAGKQFGRWGTRAALVVIGTRLLSLTDVASQWLEAIGHNLPF</sequence>
<keyword evidence="3" id="KW-1185">Reference proteome</keyword>
<gene>
    <name evidence="2" type="ORF">DY251_07390</name>
</gene>
<evidence type="ECO:0000313" key="2">
    <source>
        <dbReference type="EMBL" id="RFC68097.1"/>
    </source>
</evidence>
<feature type="domain" description="HEPN/RES N-terminal" evidence="1">
    <location>
        <begin position="32"/>
        <end position="98"/>
    </location>
</feature>
<name>A0A371XFU0_9HYPH</name>
<dbReference type="Proteomes" id="UP000262379">
    <property type="component" value="Unassembled WGS sequence"/>
</dbReference>
<dbReference type="AlphaFoldDB" id="A0A371XFU0"/>
<evidence type="ECO:0000259" key="1">
    <source>
        <dbReference type="Pfam" id="PF18870"/>
    </source>
</evidence>
<dbReference type="Pfam" id="PF18870">
    <property type="entry name" value="HEPN_RES_NTD1"/>
    <property type="match status" value="1"/>
</dbReference>
<protein>
    <recommendedName>
        <fullName evidence="1">HEPN/RES N-terminal domain-containing protein</fullName>
    </recommendedName>
</protein>
<dbReference type="EMBL" id="QURN01000005">
    <property type="protein sequence ID" value="RFC68097.1"/>
    <property type="molecule type" value="Genomic_DNA"/>
</dbReference>
<comment type="caution">
    <text evidence="2">The sequence shown here is derived from an EMBL/GenBank/DDBJ whole genome shotgun (WGS) entry which is preliminary data.</text>
</comment>
<reference evidence="3" key="1">
    <citation type="submission" date="2018-08" db="EMBL/GenBank/DDBJ databases">
        <authorList>
            <person name="Im W.T."/>
        </authorList>
    </citation>
    <scope>NUCLEOTIDE SEQUENCE [LARGE SCALE GENOMIC DNA]</scope>
    <source>
        <strain evidence="3">LA-28</strain>
    </source>
</reference>
<evidence type="ECO:0000313" key="3">
    <source>
        <dbReference type="Proteomes" id="UP000262379"/>
    </source>
</evidence>
<organism evidence="2 3">
    <name type="scientific">Mesorhizobium denitrificans</name>
    <dbReference type="NCBI Taxonomy" id="2294114"/>
    <lineage>
        <taxon>Bacteria</taxon>
        <taxon>Pseudomonadati</taxon>
        <taxon>Pseudomonadota</taxon>
        <taxon>Alphaproteobacteria</taxon>
        <taxon>Hyphomicrobiales</taxon>
        <taxon>Phyllobacteriaceae</taxon>
        <taxon>Mesorhizobium</taxon>
    </lineage>
</organism>
<dbReference type="RefSeq" id="WP_116623239.1">
    <property type="nucleotide sequence ID" value="NZ_QURN01000005.1"/>
</dbReference>
<proteinExistence type="predicted"/>
<accession>A0A371XFU0</accession>
<dbReference type="InterPro" id="IPR041206">
    <property type="entry name" value="HEPN/RES_NTD1"/>
</dbReference>